<evidence type="ECO:0000256" key="6">
    <source>
        <dbReference type="ARBA" id="ARBA00023242"/>
    </source>
</evidence>
<evidence type="ECO:0000256" key="5">
    <source>
        <dbReference type="ARBA" id="ARBA00022694"/>
    </source>
</evidence>
<evidence type="ECO:0000256" key="7">
    <source>
        <dbReference type="ARBA" id="ARBA00025043"/>
    </source>
</evidence>
<dbReference type="GO" id="GO:0000408">
    <property type="term" value="C:EKC/KEOPS complex"/>
    <property type="evidence" value="ECO:0007669"/>
    <property type="project" value="EnsemblFungi"/>
</dbReference>
<reference evidence="9 10" key="1">
    <citation type="journal article" date="2016" name="Proc. Natl. Acad. Sci. U.S.A.">
        <title>Comparative genomics of biotechnologically important yeasts.</title>
        <authorList>
            <person name="Riley R."/>
            <person name="Haridas S."/>
            <person name="Wolfe K.H."/>
            <person name="Lopes M.R."/>
            <person name="Hittinger C.T."/>
            <person name="Goeker M."/>
            <person name="Salamov A.A."/>
            <person name="Wisecaver J.H."/>
            <person name="Long T.M."/>
            <person name="Calvey C.H."/>
            <person name="Aerts A.L."/>
            <person name="Barry K.W."/>
            <person name="Choi C."/>
            <person name="Clum A."/>
            <person name="Coughlan A.Y."/>
            <person name="Deshpande S."/>
            <person name="Douglass A.P."/>
            <person name="Hanson S.J."/>
            <person name="Klenk H.-P."/>
            <person name="LaButti K.M."/>
            <person name="Lapidus A."/>
            <person name="Lindquist E.A."/>
            <person name="Lipzen A.M."/>
            <person name="Meier-Kolthoff J.P."/>
            <person name="Ohm R.A."/>
            <person name="Otillar R.P."/>
            <person name="Pangilinan J.L."/>
            <person name="Peng Y."/>
            <person name="Rokas A."/>
            <person name="Rosa C.A."/>
            <person name="Scheuner C."/>
            <person name="Sibirny A.A."/>
            <person name="Slot J.C."/>
            <person name="Stielow J.B."/>
            <person name="Sun H."/>
            <person name="Kurtzman C.P."/>
            <person name="Blackwell M."/>
            <person name="Grigoriev I.V."/>
            <person name="Jeffries T.W."/>
        </authorList>
    </citation>
    <scope>NUCLEOTIDE SEQUENCE [LARGE SCALE GENOMIC DNA]</scope>
    <source>
        <strain evidence="10">ATCC 58044 / CBS 1984 / NCYC 433 / NRRL Y-366-8</strain>
    </source>
</reference>
<keyword evidence="6 8" id="KW-0539">Nucleus</keyword>
<dbReference type="OrthoDB" id="329139at2759"/>
<evidence type="ECO:0000256" key="8">
    <source>
        <dbReference type="RuleBase" id="RU004398"/>
    </source>
</evidence>
<evidence type="ECO:0000256" key="1">
    <source>
        <dbReference type="ARBA" id="ARBA00004123"/>
    </source>
</evidence>
<dbReference type="GO" id="GO:0000722">
    <property type="term" value="P:telomere maintenance via recombination"/>
    <property type="evidence" value="ECO:0007669"/>
    <property type="project" value="EnsemblFungi"/>
</dbReference>
<keyword evidence="10" id="KW-1185">Reference proteome</keyword>
<dbReference type="EMBL" id="KV454212">
    <property type="protein sequence ID" value="ODQ57977.1"/>
    <property type="molecule type" value="Genomic_DNA"/>
</dbReference>
<evidence type="ECO:0000256" key="4">
    <source>
        <dbReference type="ARBA" id="ARBA00016009"/>
    </source>
</evidence>
<name>A0A1E3NZF0_WICAA</name>
<dbReference type="RefSeq" id="XP_019037184.1">
    <property type="nucleotide sequence ID" value="XM_019182069.1"/>
</dbReference>
<dbReference type="Gene3D" id="3.30.2380.10">
    <property type="entry name" value="CGI121/TPRKB"/>
    <property type="match status" value="1"/>
</dbReference>
<evidence type="ECO:0000256" key="3">
    <source>
        <dbReference type="ARBA" id="ARBA00015316"/>
    </source>
</evidence>
<dbReference type="GeneID" id="30199315"/>
<evidence type="ECO:0000313" key="10">
    <source>
        <dbReference type="Proteomes" id="UP000094112"/>
    </source>
</evidence>
<dbReference type="GO" id="GO:0045944">
    <property type="term" value="P:positive regulation of transcription by RNA polymerase II"/>
    <property type="evidence" value="ECO:0007669"/>
    <property type="project" value="EnsemblFungi"/>
</dbReference>
<dbReference type="SUPFAM" id="SSF143870">
    <property type="entry name" value="PF0523-like"/>
    <property type="match status" value="1"/>
</dbReference>
<comment type="similarity">
    <text evidence="2 8">Belongs to the CGI121/TPRKB family.</text>
</comment>
<keyword evidence="5" id="KW-0819">tRNA processing</keyword>
<dbReference type="AlphaFoldDB" id="A0A1E3NZF0"/>
<protein>
    <recommendedName>
        <fullName evidence="4">EKC/KEOPS complex subunit CGI121</fullName>
    </recommendedName>
    <alternativeName>
        <fullName evidence="3">EKC/KEOPS complex subunit cgi121</fullName>
    </alternativeName>
</protein>
<proteinExistence type="inferred from homology"/>
<dbReference type="InterPro" id="IPR013926">
    <property type="entry name" value="CGI121/TPRKB"/>
</dbReference>
<accession>A0A1E3NZF0</accession>
<dbReference type="GO" id="GO:0005829">
    <property type="term" value="C:cytosol"/>
    <property type="evidence" value="ECO:0007669"/>
    <property type="project" value="TreeGrafter"/>
</dbReference>
<dbReference type="PANTHER" id="PTHR15840:SF10">
    <property type="entry name" value="EKC_KEOPS COMPLEX SUBUNIT TPRKB"/>
    <property type="match status" value="1"/>
</dbReference>
<dbReference type="Proteomes" id="UP000094112">
    <property type="component" value="Unassembled WGS sequence"/>
</dbReference>
<dbReference type="STRING" id="683960.A0A1E3NZF0"/>
<gene>
    <name evidence="9" type="ORF">WICANDRAFT_33432</name>
</gene>
<dbReference type="PANTHER" id="PTHR15840">
    <property type="entry name" value="CGI-121 FAMILY MEMBER"/>
    <property type="match status" value="1"/>
</dbReference>
<organism evidence="9 10">
    <name type="scientific">Wickerhamomyces anomalus (strain ATCC 58044 / CBS 1984 / NCYC 433 / NRRL Y-366-8)</name>
    <name type="common">Yeast</name>
    <name type="synonym">Hansenula anomala</name>
    <dbReference type="NCBI Taxonomy" id="683960"/>
    <lineage>
        <taxon>Eukaryota</taxon>
        <taxon>Fungi</taxon>
        <taxon>Dikarya</taxon>
        <taxon>Ascomycota</taxon>
        <taxon>Saccharomycotina</taxon>
        <taxon>Saccharomycetes</taxon>
        <taxon>Phaffomycetales</taxon>
        <taxon>Wickerhamomycetaceae</taxon>
        <taxon>Wickerhamomyces</taxon>
    </lineage>
</organism>
<evidence type="ECO:0000313" key="9">
    <source>
        <dbReference type="EMBL" id="ODQ57977.1"/>
    </source>
</evidence>
<comment type="subcellular location">
    <subcellularLocation>
        <location evidence="1">Nucleus</location>
    </subcellularLocation>
</comment>
<dbReference type="Pfam" id="PF08617">
    <property type="entry name" value="CGI-121"/>
    <property type="match status" value="1"/>
</dbReference>
<dbReference type="GO" id="GO:0000049">
    <property type="term" value="F:tRNA binding"/>
    <property type="evidence" value="ECO:0007669"/>
    <property type="project" value="EnsemblFungi"/>
</dbReference>
<dbReference type="GO" id="GO:0002949">
    <property type="term" value="P:tRNA threonylcarbamoyladenosine modification"/>
    <property type="evidence" value="ECO:0007669"/>
    <property type="project" value="TreeGrafter"/>
</dbReference>
<dbReference type="GO" id="GO:0005634">
    <property type="term" value="C:nucleus"/>
    <property type="evidence" value="ECO:0007669"/>
    <property type="project" value="UniProtKB-SubCell"/>
</dbReference>
<dbReference type="InterPro" id="IPR036504">
    <property type="entry name" value="CGI121/TPRKB_sf"/>
</dbReference>
<evidence type="ECO:0000256" key="2">
    <source>
        <dbReference type="ARBA" id="ARBA00005546"/>
    </source>
</evidence>
<comment type="function">
    <text evidence="7">Component of the EKC/KEOPS complex that is required for the formation of a threonylcarbamoyl group on adenosine at position 37 (t(6)A37) in tRNAs that read codons beginning with adenine. The complex is probably involved in the transfer of the threonylcarbamoyl moiety of threonylcarbamoyl-AMP (TC-AMP) to the N6 group of A37. CGI121 acts as an allosteric effector that regulates the t(6)A activity of the complex. The EKC/KEOPS complex also promotes both telomere uncapping and telomere elongation. The complex is required for efficient recruitment of transcriptional coactivators. CGI121 is not required for tRNA modification.</text>
</comment>
<sequence>MSTNHLRFTIPQFPQFKISIHKFSNVTNAAEIKQNLLSGNQEYNFAFINSSTIVSSEQLIAAIYRTLLDYTQDKIRTKTLHSEVIFSLSPTQNIMDSLKRFGIQDDSKELVVINISENGAKDDYNLQIISGEEVKVDDNEFAKTVDYKVIKKNYKFDSQDPELITRFIVNAIQLRGH</sequence>